<dbReference type="InterPro" id="IPR023346">
    <property type="entry name" value="Lysozyme-like_dom_sf"/>
</dbReference>
<keyword evidence="5 17" id="KW-0808">Transferase</keyword>
<evidence type="ECO:0000256" key="8">
    <source>
        <dbReference type="ARBA" id="ARBA00022968"/>
    </source>
</evidence>
<dbReference type="EC" id="2.4.99.28" evidence="14"/>
<dbReference type="SUPFAM" id="SSF53955">
    <property type="entry name" value="Lysozyme-like"/>
    <property type="match status" value="1"/>
</dbReference>
<evidence type="ECO:0000256" key="5">
    <source>
        <dbReference type="ARBA" id="ARBA00022679"/>
    </source>
</evidence>
<dbReference type="InterPro" id="IPR001264">
    <property type="entry name" value="Glyco_trans_51"/>
</dbReference>
<evidence type="ECO:0000256" key="14">
    <source>
        <dbReference type="ARBA" id="ARBA00044770"/>
    </source>
</evidence>
<keyword evidence="8" id="KW-0735">Signal-anchor</keyword>
<keyword evidence="6" id="KW-0812">Transmembrane</keyword>
<keyword evidence="12" id="KW-0046">Antibiotic resistance</keyword>
<dbReference type="Gene3D" id="1.10.3810.10">
    <property type="entry name" value="Biosynthetic peptidoglycan transglycosylase-like"/>
    <property type="match status" value="1"/>
</dbReference>
<organism evidence="17 18">
    <name type="scientific">Blautia producta</name>
    <dbReference type="NCBI Taxonomy" id="33035"/>
    <lineage>
        <taxon>Bacteria</taxon>
        <taxon>Bacillati</taxon>
        <taxon>Bacillota</taxon>
        <taxon>Clostridia</taxon>
        <taxon>Lachnospirales</taxon>
        <taxon>Lachnospiraceae</taxon>
        <taxon>Blautia</taxon>
    </lineage>
</organism>
<evidence type="ECO:0000256" key="1">
    <source>
        <dbReference type="ARBA" id="ARBA00004401"/>
    </source>
</evidence>
<evidence type="ECO:0000256" key="2">
    <source>
        <dbReference type="ARBA" id="ARBA00018638"/>
    </source>
</evidence>
<evidence type="ECO:0000313" key="18">
    <source>
        <dbReference type="Proteomes" id="UP001325248"/>
    </source>
</evidence>
<evidence type="ECO:0000313" key="17">
    <source>
        <dbReference type="EMBL" id="WPX73043.1"/>
    </source>
</evidence>
<evidence type="ECO:0000256" key="7">
    <source>
        <dbReference type="ARBA" id="ARBA00022960"/>
    </source>
</evidence>
<comment type="catalytic activity">
    <reaction evidence="15">
        <text>[GlcNAc-(1-&gt;4)-Mur2Ac(oyl-L-Ala-gamma-D-Glu-L-Lys-D-Ala-D-Ala)](n)-di-trans,octa-cis-undecaprenyl diphosphate + beta-D-GlcNAc-(1-&gt;4)-Mur2Ac(oyl-L-Ala-gamma-D-Glu-L-Lys-D-Ala-D-Ala)-di-trans,octa-cis-undecaprenyl diphosphate = [GlcNAc-(1-&gt;4)-Mur2Ac(oyl-L-Ala-gamma-D-Glu-L-Lys-D-Ala-D-Ala)](n+1)-di-trans,octa-cis-undecaprenyl diphosphate + di-trans,octa-cis-undecaprenyl diphosphate + H(+)</text>
        <dbReference type="Rhea" id="RHEA:23708"/>
        <dbReference type="Rhea" id="RHEA-COMP:9602"/>
        <dbReference type="Rhea" id="RHEA-COMP:9603"/>
        <dbReference type="ChEBI" id="CHEBI:15378"/>
        <dbReference type="ChEBI" id="CHEBI:58405"/>
        <dbReference type="ChEBI" id="CHEBI:60033"/>
        <dbReference type="ChEBI" id="CHEBI:78435"/>
        <dbReference type="EC" id="2.4.99.28"/>
    </reaction>
</comment>
<evidence type="ECO:0000256" key="10">
    <source>
        <dbReference type="ARBA" id="ARBA00022989"/>
    </source>
</evidence>
<reference evidence="17" key="1">
    <citation type="submission" date="2023-10" db="EMBL/GenBank/DDBJ databases">
        <title>Genome sequence of Blautia coccoides DSM 935.</title>
        <authorList>
            <person name="Boeer T."/>
            <person name="Bengelsdorf F.R."/>
            <person name="Daniel R."/>
            <person name="Poehlein A."/>
        </authorList>
    </citation>
    <scope>NUCLEOTIDE SEQUENCE [LARGE SCALE GENOMIC DNA]</scope>
    <source>
        <strain evidence="17">DSM 935</strain>
    </source>
</reference>
<evidence type="ECO:0000256" key="6">
    <source>
        <dbReference type="ARBA" id="ARBA00022692"/>
    </source>
</evidence>
<evidence type="ECO:0000256" key="12">
    <source>
        <dbReference type="ARBA" id="ARBA00023251"/>
    </source>
</evidence>
<evidence type="ECO:0000256" key="4">
    <source>
        <dbReference type="ARBA" id="ARBA00022676"/>
    </source>
</evidence>
<dbReference type="PANTHER" id="PTHR32282">
    <property type="entry name" value="BINDING PROTEIN TRANSPEPTIDASE, PUTATIVE-RELATED"/>
    <property type="match status" value="1"/>
</dbReference>
<keyword evidence="10" id="KW-1133">Transmembrane helix</keyword>
<keyword evidence="13" id="KW-0961">Cell wall biogenesis/degradation</keyword>
<evidence type="ECO:0000256" key="15">
    <source>
        <dbReference type="ARBA" id="ARBA00049902"/>
    </source>
</evidence>
<evidence type="ECO:0000259" key="16">
    <source>
        <dbReference type="Pfam" id="PF00912"/>
    </source>
</evidence>
<keyword evidence="7" id="KW-0133">Cell shape</keyword>
<evidence type="ECO:0000256" key="11">
    <source>
        <dbReference type="ARBA" id="ARBA00023136"/>
    </source>
</evidence>
<dbReference type="InterPro" id="IPR050396">
    <property type="entry name" value="Glycosyltr_51/Transpeptidase"/>
</dbReference>
<proteinExistence type="predicted"/>
<sequence length="132" mass="15060">MKGYQIYKEVVTEKPINERVEEIRGVEGFTSYSELPQFYIDATISVEDHRFAKHCGIDLIAIGRAAWTDIRAISFVEGGSTITQQLAKNMLFTQDKKIERKAAEVFAALDMESKYTKEEIFELYANTVYFGG</sequence>
<protein>
    <recommendedName>
        <fullName evidence="2">Penicillin-binding protein 1A</fullName>
        <ecNumber evidence="14">2.4.99.28</ecNumber>
    </recommendedName>
</protein>
<dbReference type="Pfam" id="PF00912">
    <property type="entry name" value="Transgly"/>
    <property type="match status" value="1"/>
</dbReference>
<accession>A0ABZ0U7X1</accession>
<dbReference type="EMBL" id="CP136422">
    <property type="protein sequence ID" value="WPX73043.1"/>
    <property type="molecule type" value="Genomic_DNA"/>
</dbReference>
<keyword evidence="3" id="KW-1003">Cell membrane</keyword>
<feature type="domain" description="Glycosyl transferase family 51" evidence="16">
    <location>
        <begin position="28"/>
        <end position="131"/>
    </location>
</feature>
<dbReference type="PANTHER" id="PTHR32282:SF11">
    <property type="entry name" value="PENICILLIN-BINDING PROTEIN 1B"/>
    <property type="match status" value="1"/>
</dbReference>
<keyword evidence="18" id="KW-1185">Reference proteome</keyword>
<dbReference type="InterPro" id="IPR036950">
    <property type="entry name" value="PBP_transglycosylase"/>
</dbReference>
<evidence type="ECO:0000256" key="9">
    <source>
        <dbReference type="ARBA" id="ARBA00022984"/>
    </source>
</evidence>
<name>A0ABZ0U7X1_9FIRM</name>
<keyword evidence="11" id="KW-0472">Membrane</keyword>
<evidence type="ECO:0000256" key="13">
    <source>
        <dbReference type="ARBA" id="ARBA00023316"/>
    </source>
</evidence>
<keyword evidence="9" id="KW-0573">Peptidoglycan synthesis</keyword>
<keyword evidence="4 17" id="KW-0328">Glycosyltransferase</keyword>
<dbReference type="GO" id="GO:0016757">
    <property type="term" value="F:glycosyltransferase activity"/>
    <property type="evidence" value="ECO:0007669"/>
    <property type="project" value="UniProtKB-KW"/>
</dbReference>
<evidence type="ECO:0000256" key="3">
    <source>
        <dbReference type="ARBA" id="ARBA00022475"/>
    </source>
</evidence>
<dbReference type="Proteomes" id="UP001325248">
    <property type="component" value="Chromosome"/>
</dbReference>
<gene>
    <name evidence="17" type="primary">mgt</name>
    <name evidence="17" type="ORF">BLCOC_13840</name>
</gene>
<comment type="subcellular location">
    <subcellularLocation>
        <location evidence="1">Cell membrane</location>
        <topology evidence="1">Single-pass type II membrane protein</topology>
    </subcellularLocation>
</comment>